<dbReference type="Pfam" id="PF08534">
    <property type="entry name" value="Redoxin"/>
    <property type="match status" value="1"/>
</dbReference>
<protein>
    <recommendedName>
        <fullName evidence="6">Glutathione-dependent peroxiredoxin</fullName>
        <ecNumber evidence="6">1.11.1.27</ecNumber>
    </recommendedName>
</protein>
<dbReference type="eggNOG" id="COG0678">
    <property type="taxonomic scope" value="Bacteria"/>
</dbReference>
<keyword evidence="4 6" id="KW-0676">Redox-active center</keyword>
<dbReference type="CDD" id="cd03013">
    <property type="entry name" value="PRX5_like"/>
    <property type="match status" value="1"/>
</dbReference>
<dbReference type="PANTHER" id="PTHR10430">
    <property type="entry name" value="PEROXIREDOXIN"/>
    <property type="match status" value="1"/>
</dbReference>
<feature type="active site" description="Cysteine sulfenic acid (-SOH) intermediate" evidence="5">
    <location>
        <position position="48"/>
    </location>
</feature>
<dbReference type="GO" id="GO:0005737">
    <property type="term" value="C:cytoplasm"/>
    <property type="evidence" value="ECO:0007669"/>
    <property type="project" value="TreeGrafter"/>
</dbReference>
<feature type="domain" description="Thioredoxin" evidence="7">
    <location>
        <begin position="2"/>
        <end position="160"/>
    </location>
</feature>
<comment type="similarity">
    <text evidence="6">Belongs to the peroxiredoxin family. Prx5 subfamily.</text>
</comment>
<evidence type="ECO:0000313" key="8">
    <source>
        <dbReference type="EMBL" id="EKE80871.1"/>
    </source>
</evidence>
<dbReference type="EC" id="1.11.1.27" evidence="6"/>
<evidence type="ECO:0000256" key="4">
    <source>
        <dbReference type="ARBA" id="ARBA00023284"/>
    </source>
</evidence>
<accession>K2JC42</accession>
<dbReference type="InterPro" id="IPR037944">
    <property type="entry name" value="PRX5-like"/>
</dbReference>
<dbReference type="EMBL" id="AMRG01000014">
    <property type="protein sequence ID" value="EKE80871.1"/>
    <property type="molecule type" value="Genomic_DNA"/>
</dbReference>
<reference evidence="8 9" key="1">
    <citation type="journal article" date="2012" name="J. Bacteriol.">
        <title>Genome Sequence of Idiomarina xiamenensis Type Strain 10-D-4.</title>
        <authorList>
            <person name="Lai Q."/>
            <person name="Wang L."/>
            <person name="Wang W."/>
            <person name="Shao Z."/>
        </authorList>
    </citation>
    <scope>NUCLEOTIDE SEQUENCE [LARGE SCALE GENOMIC DNA]</scope>
    <source>
        <strain evidence="8 9">10-D-4</strain>
    </source>
</reference>
<sequence length="160" mass="16930">MIAENQPLPSGTVTEKGVLGVQSYNPAELFASGTHVLFAVPGAFTPTCSEQHLPGYVNLADKLAAAGVDSINCLAVNDAFVMRAWAEQLQVGDAVRMLSDGDASYSEKLGLAKDMGSFGGVRSQRYAMVIKDGVVSHLFVEGEKQFELSKAEHVLAALQG</sequence>
<dbReference type="PATRIC" id="fig|740709.3.peg.2181"/>
<evidence type="ECO:0000256" key="1">
    <source>
        <dbReference type="ARBA" id="ARBA00022559"/>
    </source>
</evidence>
<name>K2JC42_9GAMM</name>
<proteinExistence type="inferred from homology"/>
<dbReference type="Proteomes" id="UP000014115">
    <property type="component" value="Unassembled WGS sequence"/>
</dbReference>
<keyword evidence="3 6" id="KW-0560">Oxidoreductase</keyword>
<dbReference type="AlphaFoldDB" id="K2JC42"/>
<gene>
    <name evidence="8" type="ORF">A10D4_10804</name>
</gene>
<dbReference type="PROSITE" id="PS51352">
    <property type="entry name" value="THIOREDOXIN_2"/>
    <property type="match status" value="1"/>
</dbReference>
<keyword evidence="1 6" id="KW-0575">Peroxidase</keyword>
<evidence type="ECO:0000256" key="5">
    <source>
        <dbReference type="PIRSR" id="PIRSR637944-1"/>
    </source>
</evidence>
<organism evidence="8 9">
    <name type="scientific">Idiomarina xiamenensis 10-D-4</name>
    <dbReference type="NCBI Taxonomy" id="740709"/>
    <lineage>
        <taxon>Bacteria</taxon>
        <taxon>Pseudomonadati</taxon>
        <taxon>Pseudomonadota</taxon>
        <taxon>Gammaproteobacteria</taxon>
        <taxon>Alteromonadales</taxon>
        <taxon>Idiomarinaceae</taxon>
        <taxon>Idiomarina</taxon>
    </lineage>
</organism>
<evidence type="ECO:0000313" key="9">
    <source>
        <dbReference type="Proteomes" id="UP000014115"/>
    </source>
</evidence>
<dbReference type="PANTHER" id="PTHR10430:SF16">
    <property type="entry name" value="PEROXIREDOXIN-5, MITOCHONDRIAL"/>
    <property type="match status" value="1"/>
</dbReference>
<comment type="caution">
    <text evidence="8">The sequence shown here is derived from an EMBL/GenBank/DDBJ whole genome shotgun (WGS) entry which is preliminary data.</text>
</comment>
<evidence type="ECO:0000256" key="2">
    <source>
        <dbReference type="ARBA" id="ARBA00022862"/>
    </source>
</evidence>
<keyword evidence="2 6" id="KW-0049">Antioxidant</keyword>
<keyword evidence="9" id="KW-1185">Reference proteome</keyword>
<comment type="catalytic activity">
    <reaction evidence="6">
        <text>a hydroperoxide + 2 glutathione = an alcohol + glutathione disulfide + H2O</text>
        <dbReference type="Rhea" id="RHEA:62632"/>
        <dbReference type="ChEBI" id="CHEBI:15377"/>
        <dbReference type="ChEBI" id="CHEBI:30879"/>
        <dbReference type="ChEBI" id="CHEBI:35924"/>
        <dbReference type="ChEBI" id="CHEBI:57925"/>
        <dbReference type="ChEBI" id="CHEBI:58297"/>
        <dbReference type="EC" id="1.11.1.27"/>
    </reaction>
</comment>
<dbReference type="OrthoDB" id="9800621at2"/>
<dbReference type="SUPFAM" id="SSF52833">
    <property type="entry name" value="Thioredoxin-like"/>
    <property type="match status" value="1"/>
</dbReference>
<dbReference type="GO" id="GO:0034599">
    <property type="term" value="P:cellular response to oxidative stress"/>
    <property type="evidence" value="ECO:0007669"/>
    <property type="project" value="InterPro"/>
</dbReference>
<dbReference type="InterPro" id="IPR013740">
    <property type="entry name" value="Redoxin"/>
</dbReference>
<comment type="function">
    <text evidence="6">Thiol-specific peroxidase that catalyzes the reduction of hydrogen peroxide and organic hydroperoxides to water and alcohols, respectively. Plays a role in cell protection against oxidative stress by detoxifying peroxides.</text>
</comment>
<dbReference type="FunFam" id="3.40.30.10:FF:000020">
    <property type="entry name" value="Peroxiredoxin"/>
    <property type="match status" value="1"/>
</dbReference>
<dbReference type="InterPro" id="IPR013766">
    <property type="entry name" value="Thioredoxin_domain"/>
</dbReference>
<dbReference type="GO" id="GO:0008379">
    <property type="term" value="F:thioredoxin peroxidase activity"/>
    <property type="evidence" value="ECO:0007669"/>
    <property type="project" value="InterPro"/>
</dbReference>
<evidence type="ECO:0000256" key="3">
    <source>
        <dbReference type="ARBA" id="ARBA00023002"/>
    </source>
</evidence>
<dbReference type="RefSeq" id="WP_008489500.1">
    <property type="nucleotide sequence ID" value="NZ_AMRG01000014.1"/>
</dbReference>
<evidence type="ECO:0000259" key="7">
    <source>
        <dbReference type="PROSITE" id="PS51352"/>
    </source>
</evidence>
<dbReference type="GO" id="GO:0045454">
    <property type="term" value="P:cell redox homeostasis"/>
    <property type="evidence" value="ECO:0007669"/>
    <property type="project" value="TreeGrafter"/>
</dbReference>
<evidence type="ECO:0000256" key="6">
    <source>
        <dbReference type="RuleBase" id="RU366011"/>
    </source>
</evidence>
<dbReference type="Gene3D" id="3.40.30.10">
    <property type="entry name" value="Glutaredoxin"/>
    <property type="match status" value="1"/>
</dbReference>
<dbReference type="GO" id="GO:0042744">
    <property type="term" value="P:hydrogen peroxide catabolic process"/>
    <property type="evidence" value="ECO:0007669"/>
    <property type="project" value="TreeGrafter"/>
</dbReference>
<dbReference type="STRING" id="740709.A10D4_10804"/>
<dbReference type="InterPro" id="IPR036249">
    <property type="entry name" value="Thioredoxin-like_sf"/>
</dbReference>